<evidence type="ECO:0000313" key="2">
    <source>
        <dbReference type="EMBL" id="KZT27371.1"/>
    </source>
</evidence>
<feature type="compositionally biased region" description="Basic and acidic residues" evidence="1">
    <location>
        <begin position="749"/>
        <end position="767"/>
    </location>
</feature>
<feature type="region of interest" description="Disordered" evidence="1">
    <location>
        <begin position="419"/>
        <end position="703"/>
    </location>
</feature>
<gene>
    <name evidence="2" type="ORF">NEOLEDRAFT_137166</name>
</gene>
<feature type="compositionally biased region" description="Low complexity" evidence="1">
    <location>
        <begin position="580"/>
        <end position="597"/>
    </location>
</feature>
<dbReference type="AlphaFoldDB" id="A0A165TYN9"/>
<feature type="region of interest" description="Disordered" evidence="1">
    <location>
        <begin position="749"/>
        <end position="778"/>
    </location>
</feature>
<feature type="compositionally biased region" description="Basic and acidic residues" evidence="1">
    <location>
        <begin position="492"/>
        <end position="515"/>
    </location>
</feature>
<keyword evidence="3" id="KW-1185">Reference proteome</keyword>
<dbReference type="Proteomes" id="UP000076761">
    <property type="component" value="Unassembled WGS sequence"/>
</dbReference>
<sequence>MRLSLRPVSRFALDFDSPADTEDFTLALDVDEAGSGSTTPALTFSSCAVSPEAGQTEFAEWGSEGRLAYLCSSEAAQSGGCIMFCLIRGVAELFLKMMVISRERWIPVSIRVHLIYLSNLLGIADPEMAGDAARPFEVRACVLAPSSICESSPSNSDSDRMPLPGVPLDTGACPAHASTALYISSSPPALPLPLPQQHSEPDASAHDYYAVRRSGSRSPTTLFWAPRAPEEASDPMIGPQPGLKAADGFIDAEAVAAGQLIGAGVLADPTTSCWGDLRDSSDSCTSPASSATCSVSTSTSTLCRLCLLRFRPSLCQQVSRFQVPTTICRGSTARTTRTLRRRCPRRGAPSSSTRFLTSGPTAPSAGGTVLGPPGGWPGERASTYGFVHPGERERRGSAATVTGQRLSLTLRRESAVASAHAKRASVSSATPAATFPRTRKVSASVPSPAPRQSAASTSRVSAAPSGSVRRSAASAVCADSVSVASRPVSGSVRDEQRLSRAPERASYAEKERGSNVRDSASLRAAQRNTFGIQSSTPSPRDASSSKLSIAGRESTSRITSATLPAPVPIDTTDKTANNNASSSQPPSPSTLSTGSSSSPPPPIPPRSGRRPGSRAGGAAASDRQKDRAVGIVVGARASSSSASPAGSTPATTPEREKDMPALKRTSHSRSVSRGNAKYFGEVKQDPLASRTPPTNGAVRAFVVSPGDTERGRVSYDSFKANGAGAAGKKNGSAFTGLWQYELEAVDGEDRGYGRRRPAGAEHPHGADSAEDDQAPSQG</sequence>
<feature type="compositionally biased region" description="Gly residues" evidence="1">
    <location>
        <begin position="368"/>
        <end position="377"/>
    </location>
</feature>
<reference evidence="2 3" key="1">
    <citation type="journal article" date="2016" name="Mol. Biol. Evol.">
        <title>Comparative Genomics of Early-Diverging Mushroom-Forming Fungi Provides Insights into the Origins of Lignocellulose Decay Capabilities.</title>
        <authorList>
            <person name="Nagy L.G."/>
            <person name="Riley R."/>
            <person name="Tritt A."/>
            <person name="Adam C."/>
            <person name="Daum C."/>
            <person name="Floudas D."/>
            <person name="Sun H."/>
            <person name="Yadav J.S."/>
            <person name="Pangilinan J."/>
            <person name="Larsson K.H."/>
            <person name="Matsuura K."/>
            <person name="Barry K."/>
            <person name="Labutti K."/>
            <person name="Kuo R."/>
            <person name="Ohm R.A."/>
            <person name="Bhattacharya S.S."/>
            <person name="Shirouzu T."/>
            <person name="Yoshinaga Y."/>
            <person name="Martin F.M."/>
            <person name="Grigoriev I.V."/>
            <person name="Hibbett D.S."/>
        </authorList>
    </citation>
    <scope>NUCLEOTIDE SEQUENCE [LARGE SCALE GENOMIC DNA]</scope>
    <source>
        <strain evidence="2 3">HHB14362 ss-1</strain>
    </source>
</reference>
<accession>A0A165TYN9</accession>
<evidence type="ECO:0000256" key="1">
    <source>
        <dbReference type="SAM" id="MobiDB-lite"/>
    </source>
</evidence>
<name>A0A165TYN9_9AGAM</name>
<feature type="compositionally biased region" description="Low complexity" evidence="1">
    <location>
        <begin position="534"/>
        <end position="545"/>
    </location>
</feature>
<organism evidence="2 3">
    <name type="scientific">Neolentinus lepideus HHB14362 ss-1</name>
    <dbReference type="NCBI Taxonomy" id="1314782"/>
    <lineage>
        <taxon>Eukaryota</taxon>
        <taxon>Fungi</taxon>
        <taxon>Dikarya</taxon>
        <taxon>Basidiomycota</taxon>
        <taxon>Agaricomycotina</taxon>
        <taxon>Agaricomycetes</taxon>
        <taxon>Gloeophyllales</taxon>
        <taxon>Gloeophyllaceae</taxon>
        <taxon>Neolentinus</taxon>
    </lineage>
</organism>
<protein>
    <submittedName>
        <fullName evidence="2">Uncharacterized protein</fullName>
    </submittedName>
</protein>
<feature type="compositionally biased region" description="Acidic residues" evidence="1">
    <location>
        <begin position="768"/>
        <end position="778"/>
    </location>
</feature>
<proteinExistence type="predicted"/>
<evidence type="ECO:0000313" key="3">
    <source>
        <dbReference type="Proteomes" id="UP000076761"/>
    </source>
</evidence>
<dbReference type="OrthoDB" id="10685998at2759"/>
<feature type="compositionally biased region" description="Low complexity" evidence="1">
    <location>
        <begin position="629"/>
        <end position="652"/>
    </location>
</feature>
<feature type="region of interest" description="Disordered" evidence="1">
    <location>
        <begin position="342"/>
        <end position="382"/>
    </location>
</feature>
<dbReference type="EMBL" id="KV425562">
    <property type="protein sequence ID" value="KZT27371.1"/>
    <property type="molecule type" value="Genomic_DNA"/>
</dbReference>
<dbReference type="InParanoid" id="A0A165TYN9"/>
<feature type="compositionally biased region" description="Low complexity" evidence="1">
    <location>
        <begin position="458"/>
        <end position="486"/>
    </location>
</feature>